<name>A0A5P1PMR9_VIBPH</name>
<feature type="domain" description="PglD N-terminal" evidence="6">
    <location>
        <begin position="5"/>
        <end position="78"/>
    </location>
</feature>
<dbReference type="PANTHER" id="PTHR43300:SF7">
    <property type="entry name" value="UDP-N-ACETYLBACILLOSAMINE N-ACETYLTRANSFERASE"/>
    <property type="match status" value="1"/>
</dbReference>
<dbReference type="InterPro" id="IPR050179">
    <property type="entry name" value="Trans_hexapeptide_repeat"/>
</dbReference>
<feature type="binding site" evidence="5">
    <location>
        <position position="165"/>
    </location>
    <ligand>
        <name>acetyl-CoA</name>
        <dbReference type="ChEBI" id="CHEBI:57288"/>
    </ligand>
</feature>
<protein>
    <submittedName>
        <fullName evidence="7">Putative acetyltransferase</fullName>
    </submittedName>
</protein>
<reference evidence="7" key="1">
    <citation type="journal article" date="2019" name="Int. J. Food Microbiol.">
        <title>Developing a novel molecular serotyping system based on capsular polysaccharide synthesis gene clusters of Vibrio parahaemolyticus.</title>
        <authorList>
            <person name="Pang Y."/>
            <person name="Guo X."/>
            <person name="Tian X."/>
            <person name="Liu F."/>
            <person name="Wang L."/>
            <person name="Wu J."/>
            <person name="Zhang S."/>
            <person name="Li S."/>
            <person name="Liu B."/>
        </authorList>
    </citation>
    <scope>NUCLEOTIDE SEQUENCE</scope>
    <source>
        <strain evidence="7">G2941</strain>
    </source>
</reference>
<feature type="site" description="Increases basicity of active site His" evidence="4">
    <location>
        <position position="136"/>
    </location>
</feature>
<dbReference type="Gene3D" id="3.40.50.20">
    <property type="match status" value="1"/>
</dbReference>
<evidence type="ECO:0000256" key="5">
    <source>
        <dbReference type="PIRSR" id="PIRSR620019-2"/>
    </source>
</evidence>
<dbReference type="PANTHER" id="PTHR43300">
    <property type="entry name" value="ACETYLTRANSFERASE"/>
    <property type="match status" value="1"/>
</dbReference>
<sequence>MKRCAILGASGHGKVVAEIAELNGYNEITFFDDQWPNLTSVAHWKVLGDTNILLRRAKEYDLTIIAIGHNAIRTSKQRELSLAGACFSVVAHPSAVISKYANIGVGTVVMANAVINAFSNIGMSCIINTACTIDHDCNLADGVHISPGVNLAGGVEIGENSWIGIGSQIKQLIVIGHDTIVGCGSTVINNVTSSQVVVGSPAQKFIKSEK</sequence>
<evidence type="ECO:0000313" key="7">
    <source>
        <dbReference type="EMBL" id="QEQ70591.1"/>
    </source>
</evidence>
<dbReference type="Pfam" id="PF17836">
    <property type="entry name" value="PglD_N"/>
    <property type="match status" value="1"/>
</dbReference>
<accession>A0A5P1PMR9</accession>
<evidence type="ECO:0000259" key="6">
    <source>
        <dbReference type="Pfam" id="PF17836"/>
    </source>
</evidence>
<organism evidence="7">
    <name type="scientific">Vibrio parahaemolyticus</name>
    <dbReference type="NCBI Taxonomy" id="670"/>
    <lineage>
        <taxon>Bacteria</taxon>
        <taxon>Pseudomonadati</taxon>
        <taxon>Pseudomonadota</taxon>
        <taxon>Gammaproteobacteria</taxon>
        <taxon>Vibrionales</taxon>
        <taxon>Vibrionaceae</taxon>
        <taxon>Vibrio</taxon>
    </lineage>
</organism>
<dbReference type="SUPFAM" id="SSF51161">
    <property type="entry name" value="Trimeric LpxA-like enzymes"/>
    <property type="match status" value="1"/>
</dbReference>
<dbReference type="InterPro" id="IPR011004">
    <property type="entry name" value="Trimer_LpxA-like_sf"/>
</dbReference>
<dbReference type="InterPro" id="IPR020019">
    <property type="entry name" value="AcTrfase_PglD-like"/>
</dbReference>
<evidence type="ECO:0000256" key="1">
    <source>
        <dbReference type="ARBA" id="ARBA00007274"/>
    </source>
</evidence>
<feature type="binding site" evidence="5">
    <location>
        <position position="144"/>
    </location>
    <ligand>
        <name>acetyl-CoA</name>
        <dbReference type="ChEBI" id="CHEBI:57288"/>
    </ligand>
</feature>
<dbReference type="AlphaFoldDB" id="A0A5P1PMR9"/>
<evidence type="ECO:0000256" key="3">
    <source>
        <dbReference type="ARBA" id="ARBA00022737"/>
    </source>
</evidence>
<dbReference type="CDD" id="cd03360">
    <property type="entry name" value="LbH_AT_putative"/>
    <property type="match status" value="1"/>
</dbReference>
<dbReference type="EMBL" id="MK455077">
    <property type="protein sequence ID" value="QEQ70591.1"/>
    <property type="molecule type" value="Genomic_DNA"/>
</dbReference>
<dbReference type="Gene3D" id="2.160.10.10">
    <property type="entry name" value="Hexapeptide repeat proteins"/>
    <property type="match status" value="1"/>
</dbReference>
<dbReference type="InterPro" id="IPR018357">
    <property type="entry name" value="Hexapep_transf_CS"/>
</dbReference>
<dbReference type="NCBIfam" id="TIGR03570">
    <property type="entry name" value="NeuD_NnaD"/>
    <property type="match status" value="1"/>
</dbReference>
<dbReference type="InterPro" id="IPR041561">
    <property type="entry name" value="PglD_N"/>
</dbReference>
<keyword evidence="3" id="KW-0677">Repeat</keyword>
<feature type="binding site" evidence="5">
    <location>
        <begin position="32"/>
        <end position="33"/>
    </location>
    <ligand>
        <name>substrate</name>
    </ligand>
</feature>
<comment type="similarity">
    <text evidence="1">Belongs to the transferase hexapeptide repeat family.</text>
</comment>
<feature type="active site" description="Proton acceptor" evidence="4">
    <location>
        <position position="135"/>
    </location>
</feature>
<feature type="binding site" evidence="5">
    <location>
        <position position="68"/>
    </location>
    <ligand>
        <name>substrate</name>
    </ligand>
</feature>
<proteinExistence type="inferred from homology"/>
<evidence type="ECO:0000256" key="4">
    <source>
        <dbReference type="PIRSR" id="PIRSR620019-1"/>
    </source>
</evidence>
<dbReference type="RefSeq" id="WP_025632891.1">
    <property type="nucleotide sequence ID" value="NZ_CP102434.1"/>
</dbReference>
<dbReference type="PROSITE" id="PS00101">
    <property type="entry name" value="HEXAPEP_TRANSFERASES"/>
    <property type="match status" value="1"/>
</dbReference>
<keyword evidence="2 7" id="KW-0808">Transferase</keyword>
<gene>
    <name evidence="7" type="primary">nueD</name>
</gene>
<feature type="binding site" evidence="5">
    <location>
        <begin position="10"/>
        <end position="12"/>
    </location>
    <ligand>
        <name>substrate</name>
    </ligand>
</feature>
<dbReference type="GO" id="GO:0016740">
    <property type="term" value="F:transferase activity"/>
    <property type="evidence" value="ECO:0007669"/>
    <property type="project" value="UniProtKB-KW"/>
</dbReference>
<evidence type="ECO:0000256" key="2">
    <source>
        <dbReference type="ARBA" id="ARBA00022679"/>
    </source>
</evidence>